<dbReference type="RefSeq" id="XP_065671319.1">
    <property type="nucleotide sequence ID" value="XM_065815247.1"/>
</dbReference>
<accession>A0ABM4DAD4</accession>
<dbReference type="InterPro" id="IPR029063">
    <property type="entry name" value="SAM-dependent_MTases_sf"/>
</dbReference>
<gene>
    <name evidence="6" type="primary">LOC100211488</name>
</gene>
<sequence length="228" mass="25425">MAELSKSFLENKDPVDDYIIKETLNEPAVLTELMKYTIANVPMSFMLSDPVQLQLFRMLLKMLNAVKCIEVGSFTGYSVLNCALTIPENGVVYALDITDEYISHGRHFFEKAGVSKKIKECIGPASETLQSFINKGESCTFDFIYVDADKVGYPLYYNLCIELLRSGGILALDNALLWGLMVNPAAASLKDREKVIAMTEVTKKARNDSRVDISLLKIGDGVCLCRKR</sequence>
<evidence type="ECO:0000256" key="4">
    <source>
        <dbReference type="ARBA" id="ARBA00023453"/>
    </source>
</evidence>
<dbReference type="InterPro" id="IPR050362">
    <property type="entry name" value="Cation-dep_OMT"/>
</dbReference>
<keyword evidence="3" id="KW-0949">S-adenosyl-L-methionine</keyword>
<evidence type="ECO:0000256" key="2">
    <source>
        <dbReference type="ARBA" id="ARBA00022679"/>
    </source>
</evidence>
<evidence type="ECO:0000256" key="1">
    <source>
        <dbReference type="ARBA" id="ARBA00022603"/>
    </source>
</evidence>
<organism evidence="5 6">
    <name type="scientific">Hydra vulgaris</name>
    <name type="common">Hydra</name>
    <name type="synonym">Hydra attenuata</name>
    <dbReference type="NCBI Taxonomy" id="6087"/>
    <lineage>
        <taxon>Eukaryota</taxon>
        <taxon>Metazoa</taxon>
        <taxon>Cnidaria</taxon>
        <taxon>Hydrozoa</taxon>
        <taxon>Hydroidolina</taxon>
        <taxon>Anthoathecata</taxon>
        <taxon>Aplanulata</taxon>
        <taxon>Hydridae</taxon>
        <taxon>Hydra</taxon>
    </lineage>
</organism>
<evidence type="ECO:0000313" key="5">
    <source>
        <dbReference type="Proteomes" id="UP001652625"/>
    </source>
</evidence>
<evidence type="ECO:0000256" key="3">
    <source>
        <dbReference type="ARBA" id="ARBA00022691"/>
    </source>
</evidence>
<name>A0ABM4DAD4_HYDVU</name>
<reference evidence="6" key="1">
    <citation type="submission" date="2025-08" db="UniProtKB">
        <authorList>
            <consortium name="RefSeq"/>
        </authorList>
    </citation>
    <scope>IDENTIFICATION</scope>
</reference>
<evidence type="ECO:0000313" key="6">
    <source>
        <dbReference type="RefSeq" id="XP_065671319.1"/>
    </source>
</evidence>
<protein>
    <submittedName>
        <fullName evidence="6">Probable caffeoyl-CoA O-methyltransferase 2</fullName>
    </submittedName>
</protein>
<comment type="similarity">
    <text evidence="4">Belongs to the class I-like SAM-binding methyltransferase superfamily. Cation-dependent O-methyltransferase family.</text>
</comment>
<dbReference type="Gene3D" id="3.40.50.150">
    <property type="entry name" value="Vaccinia Virus protein VP39"/>
    <property type="match status" value="1"/>
</dbReference>
<keyword evidence="5" id="KW-1185">Reference proteome</keyword>
<dbReference type="PROSITE" id="PS51682">
    <property type="entry name" value="SAM_OMT_I"/>
    <property type="match status" value="1"/>
</dbReference>
<dbReference type="Proteomes" id="UP001652625">
    <property type="component" value="Chromosome 13"/>
</dbReference>
<dbReference type="Pfam" id="PF01596">
    <property type="entry name" value="Methyltransf_3"/>
    <property type="match status" value="1"/>
</dbReference>
<dbReference type="SUPFAM" id="SSF53335">
    <property type="entry name" value="S-adenosyl-L-methionine-dependent methyltransferases"/>
    <property type="match status" value="1"/>
</dbReference>
<proteinExistence type="inferred from homology"/>
<dbReference type="InterPro" id="IPR002935">
    <property type="entry name" value="SAM_O-MeTrfase"/>
</dbReference>
<dbReference type="GeneID" id="100211488"/>
<dbReference type="PANTHER" id="PTHR10509:SF14">
    <property type="entry name" value="CAFFEOYL-COA O-METHYLTRANSFERASE 3-RELATED"/>
    <property type="match status" value="1"/>
</dbReference>
<dbReference type="PANTHER" id="PTHR10509">
    <property type="entry name" value="O-METHYLTRANSFERASE-RELATED"/>
    <property type="match status" value="1"/>
</dbReference>
<keyword evidence="1" id="KW-0489">Methyltransferase</keyword>
<keyword evidence="2" id="KW-0808">Transferase</keyword>